<feature type="compositionally biased region" description="Basic and acidic residues" evidence="1">
    <location>
        <begin position="321"/>
        <end position="337"/>
    </location>
</feature>
<evidence type="ECO:0000313" key="4">
    <source>
        <dbReference type="Proteomes" id="UP000187012"/>
    </source>
</evidence>
<dbReference type="Proteomes" id="UP000187012">
    <property type="component" value="Unassembled WGS sequence"/>
</dbReference>
<dbReference type="EMBL" id="CYGX02000058">
    <property type="protein sequence ID" value="SIT45694.1"/>
    <property type="molecule type" value="Genomic_DNA"/>
</dbReference>
<name>A0A1N7SED7_9BURK</name>
<dbReference type="STRING" id="1247936.BN2475_580053"/>
<dbReference type="InterPro" id="IPR009492">
    <property type="entry name" value="TniQ"/>
</dbReference>
<organism evidence="3 4">
    <name type="scientific">Paraburkholderia ribeironis</name>
    <dbReference type="NCBI Taxonomy" id="1247936"/>
    <lineage>
        <taxon>Bacteria</taxon>
        <taxon>Pseudomonadati</taxon>
        <taxon>Pseudomonadota</taxon>
        <taxon>Betaproteobacteria</taxon>
        <taxon>Burkholderiales</taxon>
        <taxon>Burkholderiaceae</taxon>
        <taxon>Paraburkholderia</taxon>
    </lineage>
</organism>
<feature type="region of interest" description="Disordered" evidence="1">
    <location>
        <begin position="314"/>
        <end position="363"/>
    </location>
</feature>
<sequence length="495" mass="56031">MDRPSIVCPIAQSEIVPSHVMKMRILDDMPRKGGSDLRTRLDVGFRSSSLPKNICQYVALTTPVFAAEDDVIDFHSNLPVFRLTMSASQCQTFEAKMRQEGKDWNPKYWAHNSTPEQWCAWCPSCAIADRRAYGIAHWRREHQLLGIDFCMTHGDPLVTACGACLHSRRWSTRTAFPSASCHCGGWPAPKTSFGDTSLARKLSRVLRPYLRTVLGKPSEWRFLVDNVGSAISCAVKDQKLMARYGDGRTALEAKFDSVYGLDAGKLISARFRISTQWLTKVVRTGTASPSAIASLALMAALFESPASLRTALQYQTNTSENRQEIEARRLKRHDAQKNNDAAPGDDNDSHRTQRRRSQPLALRESLRQYLSRQDAIDDARFYDAIREQVTLQMSGAAEPQRMSKVYLTLKCSRTASHISDNGERYPSSSALLRRSEESSDAWKKRRLKLILKNADKLRSRQGLITYARESTRLRLDETLKIIEQDEELQHLLVFS</sequence>
<reference evidence="3 4" key="1">
    <citation type="submission" date="2016-12" db="EMBL/GenBank/DDBJ databases">
        <authorList>
            <person name="Song W.-J."/>
            <person name="Kurnit D.M."/>
        </authorList>
    </citation>
    <scope>NUCLEOTIDE SEQUENCE [LARGE SCALE GENOMIC DNA]</scope>
    <source>
        <strain evidence="3 4">STM7296</strain>
    </source>
</reference>
<evidence type="ECO:0000313" key="3">
    <source>
        <dbReference type="EMBL" id="SIT45694.1"/>
    </source>
</evidence>
<dbReference type="AlphaFoldDB" id="A0A1N7SED7"/>
<dbReference type="Pfam" id="PF06527">
    <property type="entry name" value="TniQ"/>
    <property type="match status" value="1"/>
</dbReference>
<accession>A0A1N7SED7</accession>
<proteinExistence type="predicted"/>
<evidence type="ECO:0000259" key="2">
    <source>
        <dbReference type="Pfam" id="PF06527"/>
    </source>
</evidence>
<feature type="domain" description="TniQ" evidence="2">
    <location>
        <begin position="73"/>
        <end position="154"/>
    </location>
</feature>
<gene>
    <name evidence="3" type="ORF">BN2475_580053</name>
</gene>
<evidence type="ECO:0000256" key="1">
    <source>
        <dbReference type="SAM" id="MobiDB-lite"/>
    </source>
</evidence>
<keyword evidence="4" id="KW-1185">Reference proteome</keyword>
<protein>
    <recommendedName>
        <fullName evidence="2">TniQ domain-containing protein</fullName>
    </recommendedName>
</protein>